<protein>
    <recommendedName>
        <fullName evidence="4">Translation initiation factor IF-2</fullName>
    </recommendedName>
</protein>
<evidence type="ECO:0000256" key="1">
    <source>
        <dbReference type="SAM" id="MobiDB-lite"/>
    </source>
</evidence>
<dbReference type="Proteomes" id="UP001500466">
    <property type="component" value="Unassembled WGS sequence"/>
</dbReference>
<proteinExistence type="predicted"/>
<evidence type="ECO:0008006" key="4">
    <source>
        <dbReference type="Google" id="ProtNLM"/>
    </source>
</evidence>
<feature type="region of interest" description="Disordered" evidence="1">
    <location>
        <begin position="109"/>
        <end position="168"/>
    </location>
</feature>
<evidence type="ECO:0000313" key="2">
    <source>
        <dbReference type="EMBL" id="GAA4965232.1"/>
    </source>
</evidence>
<feature type="compositionally biased region" description="Pro residues" evidence="1">
    <location>
        <begin position="37"/>
        <end position="49"/>
    </location>
</feature>
<comment type="caution">
    <text evidence="2">The sequence shown here is derived from an EMBL/GenBank/DDBJ whole genome shotgun (WGS) entry which is preliminary data.</text>
</comment>
<sequence length="168" mass="17656">MSETRGGFRQVLQRLGSALRREPAAPPARDPQAMWGTPPPPPTAAPPVRLPLAPSPAREGPAAWGAPPPPPSPAPPLRPREAPRYDPDDSANHVRMWKVANGAIVGFARIGGALPGSGPEEPAKPRTPQAPSRGAREQAGRGHPPADPNDGRRGPRSPDGGRQPKFEP</sequence>
<feature type="compositionally biased region" description="Low complexity" evidence="1">
    <location>
        <begin position="50"/>
        <end position="65"/>
    </location>
</feature>
<accession>A0ABP9HA01</accession>
<keyword evidence="3" id="KW-1185">Reference proteome</keyword>
<dbReference type="EMBL" id="BAABHS010000010">
    <property type="protein sequence ID" value="GAA4965232.1"/>
    <property type="molecule type" value="Genomic_DNA"/>
</dbReference>
<name>A0ABP9HA01_9ACTN</name>
<organism evidence="2 3">
    <name type="scientific">Yinghuangia aomiensis</name>
    <dbReference type="NCBI Taxonomy" id="676205"/>
    <lineage>
        <taxon>Bacteria</taxon>
        <taxon>Bacillati</taxon>
        <taxon>Actinomycetota</taxon>
        <taxon>Actinomycetes</taxon>
        <taxon>Kitasatosporales</taxon>
        <taxon>Streptomycetaceae</taxon>
        <taxon>Yinghuangia</taxon>
    </lineage>
</organism>
<gene>
    <name evidence="2" type="ORF">GCM10023205_31940</name>
</gene>
<reference evidence="3" key="1">
    <citation type="journal article" date="2019" name="Int. J. Syst. Evol. Microbiol.">
        <title>The Global Catalogue of Microorganisms (GCM) 10K type strain sequencing project: providing services to taxonomists for standard genome sequencing and annotation.</title>
        <authorList>
            <consortium name="The Broad Institute Genomics Platform"/>
            <consortium name="The Broad Institute Genome Sequencing Center for Infectious Disease"/>
            <person name="Wu L."/>
            <person name="Ma J."/>
        </authorList>
    </citation>
    <scope>NUCLEOTIDE SEQUENCE [LARGE SCALE GENOMIC DNA]</scope>
    <source>
        <strain evidence="3">JCM 17986</strain>
    </source>
</reference>
<feature type="compositionally biased region" description="Pro residues" evidence="1">
    <location>
        <begin position="66"/>
        <end position="77"/>
    </location>
</feature>
<evidence type="ECO:0000313" key="3">
    <source>
        <dbReference type="Proteomes" id="UP001500466"/>
    </source>
</evidence>
<feature type="compositionally biased region" description="Basic and acidic residues" evidence="1">
    <location>
        <begin position="78"/>
        <end position="90"/>
    </location>
</feature>
<feature type="region of interest" description="Disordered" evidence="1">
    <location>
        <begin position="1"/>
        <end position="90"/>
    </location>
</feature>